<dbReference type="CDD" id="cd08958">
    <property type="entry name" value="FR_SDR_e"/>
    <property type="match status" value="1"/>
</dbReference>
<evidence type="ECO:0000256" key="1">
    <source>
        <dbReference type="ARBA" id="ARBA00022857"/>
    </source>
</evidence>
<accession>A0A8K0H6Y4</accession>
<dbReference type="Pfam" id="PF01370">
    <property type="entry name" value="Epimerase"/>
    <property type="match status" value="1"/>
</dbReference>
<comment type="caution">
    <text evidence="4">The sequence shown here is derived from an EMBL/GenBank/DDBJ whole genome shotgun (WGS) entry which is preliminary data.</text>
</comment>
<evidence type="ECO:0000313" key="4">
    <source>
        <dbReference type="EMBL" id="KAF3446937.1"/>
    </source>
</evidence>
<name>A0A8K0H6Y4_9ROSA</name>
<proteinExistence type="predicted"/>
<dbReference type="AlphaFoldDB" id="A0A8K0H6Y4"/>
<protein>
    <recommendedName>
        <fullName evidence="3">NAD-dependent epimerase/dehydratase domain-containing protein</fullName>
    </recommendedName>
</protein>
<dbReference type="FunFam" id="3.40.50.720:FF:000382">
    <property type="entry name" value="NAD(P)-binding Rossmann-fold superfamily protein"/>
    <property type="match status" value="1"/>
</dbReference>
<dbReference type="OrthoDB" id="2735536at2759"/>
<dbReference type="InterPro" id="IPR001509">
    <property type="entry name" value="Epimerase_deHydtase"/>
</dbReference>
<reference evidence="4" key="1">
    <citation type="submission" date="2020-03" db="EMBL/GenBank/DDBJ databases">
        <title>A high-quality chromosome-level genome assembly of a woody plant with both climbing and erect habits, Rhamnella rubrinervis.</title>
        <authorList>
            <person name="Lu Z."/>
            <person name="Yang Y."/>
            <person name="Zhu X."/>
            <person name="Sun Y."/>
        </authorList>
    </citation>
    <scope>NUCLEOTIDE SEQUENCE</scope>
    <source>
        <strain evidence="4">BYM</strain>
        <tissue evidence="4">Leaf</tissue>
    </source>
</reference>
<dbReference type="PANTHER" id="PTHR10366">
    <property type="entry name" value="NAD DEPENDENT EPIMERASE/DEHYDRATASE"/>
    <property type="match status" value="1"/>
</dbReference>
<dbReference type="Proteomes" id="UP000796880">
    <property type="component" value="Unassembled WGS sequence"/>
</dbReference>
<evidence type="ECO:0000259" key="3">
    <source>
        <dbReference type="Pfam" id="PF01370"/>
    </source>
</evidence>
<dbReference type="Gene3D" id="3.40.50.720">
    <property type="entry name" value="NAD(P)-binding Rossmann-like Domain"/>
    <property type="match status" value="1"/>
</dbReference>
<evidence type="ECO:0000256" key="2">
    <source>
        <dbReference type="ARBA" id="ARBA00023002"/>
    </source>
</evidence>
<keyword evidence="2" id="KW-0560">Oxidoreductase</keyword>
<gene>
    <name evidence="4" type="ORF">FNV43_RR12117</name>
</gene>
<dbReference type="GO" id="GO:0016616">
    <property type="term" value="F:oxidoreductase activity, acting on the CH-OH group of donors, NAD or NADP as acceptor"/>
    <property type="evidence" value="ECO:0007669"/>
    <property type="project" value="TreeGrafter"/>
</dbReference>
<dbReference type="EMBL" id="VOIH02000005">
    <property type="protein sequence ID" value="KAF3446937.1"/>
    <property type="molecule type" value="Genomic_DNA"/>
</dbReference>
<dbReference type="PANTHER" id="PTHR10366:SF831">
    <property type="entry name" value="NAD-DEPENDENT EPIMERASE_DEHYDRATASE DOMAIN-CONTAINING PROTEIN"/>
    <property type="match status" value="1"/>
</dbReference>
<organism evidence="4 5">
    <name type="scientific">Rhamnella rubrinervis</name>
    <dbReference type="NCBI Taxonomy" id="2594499"/>
    <lineage>
        <taxon>Eukaryota</taxon>
        <taxon>Viridiplantae</taxon>
        <taxon>Streptophyta</taxon>
        <taxon>Embryophyta</taxon>
        <taxon>Tracheophyta</taxon>
        <taxon>Spermatophyta</taxon>
        <taxon>Magnoliopsida</taxon>
        <taxon>eudicotyledons</taxon>
        <taxon>Gunneridae</taxon>
        <taxon>Pentapetalae</taxon>
        <taxon>rosids</taxon>
        <taxon>fabids</taxon>
        <taxon>Rosales</taxon>
        <taxon>Rhamnaceae</taxon>
        <taxon>rhamnoid group</taxon>
        <taxon>Rhamneae</taxon>
        <taxon>Rhamnella</taxon>
    </lineage>
</organism>
<keyword evidence="1" id="KW-0521">NADP</keyword>
<dbReference type="InterPro" id="IPR036291">
    <property type="entry name" value="NAD(P)-bd_dom_sf"/>
</dbReference>
<dbReference type="SUPFAM" id="SSF51735">
    <property type="entry name" value="NAD(P)-binding Rossmann-fold domains"/>
    <property type="match status" value="1"/>
</dbReference>
<evidence type="ECO:0000313" key="5">
    <source>
        <dbReference type="Proteomes" id="UP000796880"/>
    </source>
</evidence>
<sequence>MVEEKEKERVCVTGAGGYLASWVVKFLLSEGYLVHATVRDPCDDEKNGHLKKLEKASENLQVFKADLLDRQSLCEAFAGCAGVFHIACPVPPGRVPNPEVELIEPAVSGTRNVLDACIKASIKRVVVVSSIGAVMLNPNWPKDKAMDEECWSDTDFCNTSENYYCLGKTISEFEALEHAKRSGLSMVTLCPSVVIGPMLQSKVNASSLLLLALLKDGRESVEDRPRPVVNVRDVAEAILLTYKNSEVEGRYICTSYVIRSKVLVDMLKSKYPNYNYPKSFIEVEEEVKLSSEKLQKLGWNYRSLDETVNDALKSYEEKGLLGEDRSTGLKMSA</sequence>
<keyword evidence="5" id="KW-1185">Reference proteome</keyword>
<dbReference type="InterPro" id="IPR050425">
    <property type="entry name" value="NAD(P)_dehydrat-like"/>
</dbReference>
<feature type="domain" description="NAD-dependent epimerase/dehydratase" evidence="3">
    <location>
        <begin position="10"/>
        <end position="245"/>
    </location>
</feature>